<dbReference type="InterPro" id="IPR037950">
    <property type="entry name" value="PgdA-like"/>
</dbReference>
<reference evidence="3 4" key="1">
    <citation type="submission" date="2019-11" db="EMBL/GenBank/DDBJ databases">
        <authorList>
            <person name="Ay H."/>
        </authorList>
    </citation>
    <scope>NUCLEOTIDE SEQUENCE [LARGE SCALE GENOMIC DNA]</scope>
    <source>
        <strain evidence="3 4">BG9H</strain>
    </source>
</reference>
<proteinExistence type="predicted"/>
<feature type="domain" description="NodB homology" evidence="2">
    <location>
        <begin position="74"/>
        <end position="296"/>
    </location>
</feature>
<dbReference type="CDD" id="cd10938">
    <property type="entry name" value="CE4_HpPgdA_like"/>
    <property type="match status" value="1"/>
</dbReference>
<accession>A0ABS6YK10</accession>
<evidence type="ECO:0000259" key="2">
    <source>
        <dbReference type="PROSITE" id="PS51677"/>
    </source>
</evidence>
<dbReference type="PANTHER" id="PTHR47561">
    <property type="entry name" value="POLYSACCHARIDE DEACETYLASE FAMILY PROTEIN (AFU_ORTHOLOGUE AFUA_6G05030)"/>
    <property type="match status" value="1"/>
</dbReference>
<dbReference type="Proteomes" id="UP001197114">
    <property type="component" value="Unassembled WGS sequence"/>
</dbReference>
<comment type="caution">
    <text evidence="3">The sequence shown here is derived from an EMBL/GenBank/DDBJ whole genome shotgun (WGS) entry which is preliminary data.</text>
</comment>
<organism evidence="3 4">
    <name type="scientific">Streptomyces anatolicus</name>
    <dbReference type="NCBI Taxonomy" id="2675858"/>
    <lineage>
        <taxon>Bacteria</taxon>
        <taxon>Bacillati</taxon>
        <taxon>Actinomycetota</taxon>
        <taxon>Actinomycetes</taxon>
        <taxon>Kitasatosporales</taxon>
        <taxon>Streptomycetaceae</taxon>
        <taxon>Streptomyces</taxon>
    </lineage>
</organism>
<keyword evidence="4" id="KW-1185">Reference proteome</keyword>
<sequence>MTESGAEKSGAENGTAPRAPWQWPEEEWRGHVERVRAGRGLKPARWPQGARAAVAFSFDPDHETIPLRDAEVMPGKLSQGEYGARVGVPRILRLLERYAVPATFFMPAVSALLRPGEARGYVESGHEVAIHGWIHERNMELGRRDERELAFRCADVLERITGQRPVGIRTPSWDFSEHTLDITLELGLSYDSSLMADDDPYEILSYGKPTGLVEIPPEWIRDDAVYFNMDRYSAVRPYTVPRHVLGLWQDEFDAAYAEGGLFEITMHPHVIGHRSRAVVLEQLLEHVCGREDVWYATHAQVADHVRREAALGDGLPAA</sequence>
<dbReference type="EMBL" id="WMBF01000063">
    <property type="protein sequence ID" value="MBW5421732.1"/>
    <property type="molecule type" value="Genomic_DNA"/>
</dbReference>
<dbReference type="InterPro" id="IPR002509">
    <property type="entry name" value="NODB_dom"/>
</dbReference>
<protein>
    <submittedName>
        <fullName evidence="3">Polysaccharide deacetylase family protein</fullName>
    </submittedName>
</protein>
<dbReference type="Gene3D" id="3.20.20.370">
    <property type="entry name" value="Glycoside hydrolase/deacetylase"/>
    <property type="match status" value="1"/>
</dbReference>
<evidence type="ECO:0000313" key="4">
    <source>
        <dbReference type="Proteomes" id="UP001197114"/>
    </source>
</evidence>
<dbReference type="PROSITE" id="PS51677">
    <property type="entry name" value="NODB"/>
    <property type="match status" value="1"/>
</dbReference>
<evidence type="ECO:0000313" key="3">
    <source>
        <dbReference type="EMBL" id="MBW5421732.1"/>
    </source>
</evidence>
<dbReference type="InterPro" id="IPR011330">
    <property type="entry name" value="Glyco_hydro/deAcase_b/a-brl"/>
</dbReference>
<dbReference type="RefSeq" id="WP_219688212.1">
    <property type="nucleotide sequence ID" value="NZ_WMBF01000063.1"/>
</dbReference>
<feature type="compositionally biased region" description="Basic and acidic residues" evidence="1">
    <location>
        <begin position="1"/>
        <end position="10"/>
    </location>
</feature>
<dbReference type="Pfam" id="PF01522">
    <property type="entry name" value="Polysacc_deac_1"/>
    <property type="match status" value="1"/>
</dbReference>
<gene>
    <name evidence="3" type="ORF">GKQ77_09150</name>
</gene>
<name>A0ABS6YK10_9ACTN</name>
<feature type="region of interest" description="Disordered" evidence="1">
    <location>
        <begin position="1"/>
        <end position="27"/>
    </location>
</feature>
<evidence type="ECO:0000256" key="1">
    <source>
        <dbReference type="SAM" id="MobiDB-lite"/>
    </source>
</evidence>
<dbReference type="SUPFAM" id="SSF88713">
    <property type="entry name" value="Glycoside hydrolase/deacetylase"/>
    <property type="match status" value="1"/>
</dbReference>
<dbReference type="PANTHER" id="PTHR47561:SF1">
    <property type="entry name" value="POLYSACCHARIDE DEACETYLASE FAMILY PROTEIN (AFU_ORTHOLOGUE AFUA_6G05030)"/>
    <property type="match status" value="1"/>
</dbReference>